<proteinExistence type="predicted"/>
<dbReference type="InParanoid" id="A0A0D0DTJ5"/>
<keyword evidence="1" id="KW-1133">Transmembrane helix</keyword>
<reference evidence="2 3" key="1">
    <citation type="submission" date="2014-04" db="EMBL/GenBank/DDBJ databases">
        <authorList>
            <consortium name="DOE Joint Genome Institute"/>
            <person name="Kuo A."/>
            <person name="Kohler A."/>
            <person name="Jargeat P."/>
            <person name="Nagy L.G."/>
            <person name="Floudas D."/>
            <person name="Copeland A."/>
            <person name="Barry K.W."/>
            <person name="Cichocki N."/>
            <person name="Veneault-Fourrey C."/>
            <person name="LaButti K."/>
            <person name="Lindquist E.A."/>
            <person name="Lipzen A."/>
            <person name="Lundell T."/>
            <person name="Morin E."/>
            <person name="Murat C."/>
            <person name="Sun H."/>
            <person name="Tunlid A."/>
            <person name="Henrissat B."/>
            <person name="Grigoriev I.V."/>
            <person name="Hibbett D.S."/>
            <person name="Martin F."/>
            <person name="Nordberg H.P."/>
            <person name="Cantor M.N."/>
            <person name="Hua S.X."/>
        </authorList>
    </citation>
    <scope>NUCLEOTIDE SEQUENCE [LARGE SCALE GENOMIC DNA]</scope>
    <source>
        <strain evidence="2 3">Ve08.2h10</strain>
    </source>
</reference>
<keyword evidence="1" id="KW-0472">Membrane</keyword>
<dbReference type="HOGENOM" id="CLU_120561_2_0_1"/>
<gene>
    <name evidence="2" type="ORF">PAXRUDRAFT_148451</name>
</gene>
<keyword evidence="1" id="KW-0812">Transmembrane</keyword>
<organism evidence="2 3">
    <name type="scientific">Paxillus rubicundulus Ve08.2h10</name>
    <dbReference type="NCBI Taxonomy" id="930991"/>
    <lineage>
        <taxon>Eukaryota</taxon>
        <taxon>Fungi</taxon>
        <taxon>Dikarya</taxon>
        <taxon>Basidiomycota</taxon>
        <taxon>Agaricomycotina</taxon>
        <taxon>Agaricomycetes</taxon>
        <taxon>Agaricomycetidae</taxon>
        <taxon>Boletales</taxon>
        <taxon>Paxilineae</taxon>
        <taxon>Paxillaceae</taxon>
        <taxon>Paxillus</taxon>
    </lineage>
</organism>
<evidence type="ECO:0008006" key="4">
    <source>
        <dbReference type="Google" id="ProtNLM"/>
    </source>
</evidence>
<sequence>MPLYLEIVGSMVRDFCMLERNFLSHFKLVLLLMLLTSSALLGTRLPASPGSDASQAATLGKANFPVAIIQFIAALAAIAAAFWEYHTGVKDLMRVRAFFIATKIHLSLMVLMTTIVVATSLVYVVST</sequence>
<dbReference type="Proteomes" id="UP000054538">
    <property type="component" value="Unassembled WGS sequence"/>
</dbReference>
<protein>
    <recommendedName>
        <fullName evidence="4">DUF202 domain-containing protein</fullName>
    </recommendedName>
</protein>
<keyword evidence="3" id="KW-1185">Reference proteome</keyword>
<evidence type="ECO:0000313" key="2">
    <source>
        <dbReference type="EMBL" id="KIK91896.1"/>
    </source>
</evidence>
<dbReference type="EMBL" id="KN825335">
    <property type="protein sequence ID" value="KIK91896.1"/>
    <property type="molecule type" value="Genomic_DNA"/>
</dbReference>
<feature type="transmembrane region" description="Helical" evidence="1">
    <location>
        <begin position="104"/>
        <end position="125"/>
    </location>
</feature>
<feature type="transmembrane region" description="Helical" evidence="1">
    <location>
        <begin position="63"/>
        <end position="83"/>
    </location>
</feature>
<dbReference type="AlphaFoldDB" id="A0A0D0DTJ5"/>
<dbReference type="OrthoDB" id="5525680at2759"/>
<evidence type="ECO:0000256" key="1">
    <source>
        <dbReference type="SAM" id="Phobius"/>
    </source>
</evidence>
<reference evidence="3" key="2">
    <citation type="submission" date="2015-01" db="EMBL/GenBank/DDBJ databases">
        <title>Evolutionary Origins and Diversification of the Mycorrhizal Mutualists.</title>
        <authorList>
            <consortium name="DOE Joint Genome Institute"/>
            <consortium name="Mycorrhizal Genomics Consortium"/>
            <person name="Kohler A."/>
            <person name="Kuo A."/>
            <person name="Nagy L.G."/>
            <person name="Floudas D."/>
            <person name="Copeland A."/>
            <person name="Barry K.W."/>
            <person name="Cichocki N."/>
            <person name="Veneault-Fourrey C."/>
            <person name="LaButti K."/>
            <person name="Lindquist E.A."/>
            <person name="Lipzen A."/>
            <person name="Lundell T."/>
            <person name="Morin E."/>
            <person name="Murat C."/>
            <person name="Riley R."/>
            <person name="Ohm R."/>
            <person name="Sun H."/>
            <person name="Tunlid A."/>
            <person name="Henrissat B."/>
            <person name="Grigoriev I.V."/>
            <person name="Hibbett D.S."/>
            <person name="Martin F."/>
        </authorList>
    </citation>
    <scope>NUCLEOTIDE SEQUENCE [LARGE SCALE GENOMIC DNA]</scope>
    <source>
        <strain evidence="3">Ve08.2h10</strain>
    </source>
</reference>
<accession>A0A0D0DTJ5</accession>
<evidence type="ECO:0000313" key="3">
    <source>
        <dbReference type="Proteomes" id="UP000054538"/>
    </source>
</evidence>
<name>A0A0D0DTJ5_9AGAM</name>